<feature type="binding site" evidence="3">
    <location>
        <position position="477"/>
    </location>
    <ligand>
        <name>L-glutamate</name>
        <dbReference type="ChEBI" id="CHEBI:29985"/>
    </ligand>
</feature>
<name>A0A6B0VDP7_IXORI</name>
<protein>
    <submittedName>
        <fullName evidence="5">Putative gamma-glutamyltransferase</fullName>
    </submittedName>
</protein>
<dbReference type="AlphaFoldDB" id="A0A6B0VDP7"/>
<dbReference type="InterPro" id="IPR000101">
    <property type="entry name" value="GGT_peptidase"/>
</dbReference>
<feature type="binding site" evidence="3">
    <location>
        <begin position="455"/>
        <end position="457"/>
    </location>
    <ligand>
        <name>L-glutamate</name>
        <dbReference type="ChEBI" id="CHEBI:29985"/>
    </ligand>
</feature>
<feature type="transmembrane region" description="Helical" evidence="4">
    <location>
        <begin position="45"/>
        <end position="69"/>
    </location>
</feature>
<dbReference type="GO" id="GO:0016740">
    <property type="term" value="F:transferase activity"/>
    <property type="evidence" value="ECO:0007669"/>
    <property type="project" value="UniProtKB-KW"/>
</dbReference>
<keyword evidence="4" id="KW-0472">Membrane</keyword>
<sequence length="623" mass="67507">MAVKAAQRYFGPSRLVARGSESTPYELLVDQEQERPHRRSMFRKTGVRVGLVLVLLAIVVFCALSPLLFSKHTLPEKRPALAASESVLGNFSSWAVATDASLCAPVARKVQARGGTIADVAVATLLCMGVVLPHSMGMGGGFLATVYTRKTRKAQTLIAREKAPAAATKDMFVSNPKLAQTGGLSVAVPGELRGYRALLDRMGSNVSWETLFEDAIRLARHGFAVHPHLADALHVKKDAVYSLENMRKIFWNTAANDTLKEGDLVVQPDLAATLELVAKHGPDYFYEGSFAAQLVREVNANGGNMSLEDLASYQAEWHVPVNVSFKGDLTLYSVPPPGSGPVLGYIMGIMDAFRTDAKETLADDVLTLHRFLEACKFAYAKRSLLGDPKFVEVGQLVGNLTSVEQALATRRLIDDARTFEQAVHYFGEEPFQPDHGTAHASFLSPNGDAVAVTSTVNFYFGSVVRSGGVVLNNEMDDFSVPGTSNLYDVAPSEANYAAPGKRPMSSMAPAVVVDRDGDVQLVLGGAGGAKITSGIALVSMRYLWQGNTIKEAIDFPRVHHQLLPNQVDVEANFPQVYRRLLEKKGHKVVVPKGRFSIMMGIGRREGRVYANADFRKGGSVDGD</sequence>
<dbReference type="FunFam" id="1.10.246.130:FF:000001">
    <property type="entry name" value="Gamma-glutamyltransferase 5 isoform 1"/>
    <property type="match status" value="1"/>
</dbReference>
<feature type="binding site" evidence="3">
    <location>
        <position position="160"/>
    </location>
    <ligand>
        <name>L-glutamate</name>
        <dbReference type="ChEBI" id="CHEBI:29985"/>
    </ligand>
</feature>
<evidence type="ECO:0000256" key="2">
    <source>
        <dbReference type="PIRSR" id="PIRSR600101-1"/>
    </source>
</evidence>
<accession>A0A6B0VDP7</accession>
<evidence type="ECO:0000256" key="4">
    <source>
        <dbReference type="SAM" id="Phobius"/>
    </source>
</evidence>
<dbReference type="PANTHER" id="PTHR11686:SF9">
    <property type="entry name" value="RE13973P"/>
    <property type="match status" value="1"/>
</dbReference>
<dbReference type="GO" id="GO:0036374">
    <property type="term" value="F:glutathione hydrolase activity"/>
    <property type="evidence" value="ECO:0007669"/>
    <property type="project" value="InterPro"/>
</dbReference>
<organism evidence="5">
    <name type="scientific">Ixodes ricinus</name>
    <name type="common">Common tick</name>
    <name type="synonym">Acarus ricinus</name>
    <dbReference type="NCBI Taxonomy" id="34613"/>
    <lineage>
        <taxon>Eukaryota</taxon>
        <taxon>Metazoa</taxon>
        <taxon>Ecdysozoa</taxon>
        <taxon>Arthropoda</taxon>
        <taxon>Chelicerata</taxon>
        <taxon>Arachnida</taxon>
        <taxon>Acari</taxon>
        <taxon>Parasitiformes</taxon>
        <taxon>Ixodida</taxon>
        <taxon>Ixodoidea</taxon>
        <taxon>Ixodidae</taxon>
        <taxon>Ixodinae</taxon>
        <taxon>Ixodes</taxon>
    </lineage>
</organism>
<dbReference type="Gene3D" id="1.10.246.130">
    <property type="match status" value="1"/>
</dbReference>
<dbReference type="EMBL" id="GIFC01018196">
    <property type="protein sequence ID" value="MXV00280.1"/>
    <property type="molecule type" value="Transcribed_RNA"/>
</dbReference>
<dbReference type="SUPFAM" id="SSF56235">
    <property type="entry name" value="N-terminal nucleophile aminohydrolases (Ntn hydrolases)"/>
    <property type="match status" value="1"/>
</dbReference>
<dbReference type="Pfam" id="PF01019">
    <property type="entry name" value="G_glu_transpept"/>
    <property type="match status" value="1"/>
</dbReference>
<keyword evidence="4" id="KW-1133">Transmembrane helix</keyword>
<dbReference type="FunFam" id="3.60.20.40:FF:000001">
    <property type="entry name" value="Gamma-glutamyltranspeptidase 1"/>
    <property type="match status" value="1"/>
</dbReference>
<keyword evidence="1" id="KW-1202">Platelet aggregation activating toxin</keyword>
<keyword evidence="1" id="KW-1199">Hemostasis impairing toxin</keyword>
<keyword evidence="5" id="KW-0808">Transferase</keyword>
<dbReference type="Gene3D" id="3.60.20.40">
    <property type="match status" value="1"/>
</dbReference>
<dbReference type="InterPro" id="IPR043138">
    <property type="entry name" value="GGT_lsub"/>
</dbReference>
<dbReference type="InterPro" id="IPR043137">
    <property type="entry name" value="GGT_ssub_C"/>
</dbReference>
<dbReference type="GO" id="GO:0005886">
    <property type="term" value="C:plasma membrane"/>
    <property type="evidence" value="ECO:0007669"/>
    <property type="project" value="TreeGrafter"/>
</dbReference>
<dbReference type="InterPro" id="IPR029055">
    <property type="entry name" value="Ntn_hydrolases_N"/>
</dbReference>
<evidence type="ECO:0000313" key="5">
    <source>
        <dbReference type="EMBL" id="MXV00280.1"/>
    </source>
</evidence>
<reference evidence="5" key="1">
    <citation type="submission" date="2019-12" db="EMBL/GenBank/DDBJ databases">
        <title>An insight into the sialome of adult female Ixodes ricinus ticks feeding for 6 days.</title>
        <authorList>
            <person name="Perner J."/>
            <person name="Ribeiro J.M.C."/>
        </authorList>
    </citation>
    <scope>NUCLEOTIDE SEQUENCE</scope>
    <source>
        <strain evidence="5">Semi-engorged</strain>
        <tissue evidence="5">Salivary glands</tissue>
    </source>
</reference>
<feature type="binding site" evidence="3">
    <location>
        <begin position="505"/>
        <end position="506"/>
    </location>
    <ligand>
        <name>L-glutamate</name>
        <dbReference type="ChEBI" id="CHEBI:29985"/>
    </ligand>
</feature>
<feature type="active site" description="Nucleophile" evidence="2">
    <location>
        <position position="437"/>
    </location>
</feature>
<dbReference type="GO" id="GO:0006751">
    <property type="term" value="P:glutathione catabolic process"/>
    <property type="evidence" value="ECO:0007669"/>
    <property type="project" value="InterPro"/>
</dbReference>
<feature type="binding site" evidence="3">
    <location>
        <position position="528"/>
    </location>
    <ligand>
        <name>L-glutamate</name>
        <dbReference type="ChEBI" id="CHEBI:29985"/>
    </ligand>
</feature>
<dbReference type="PRINTS" id="PR01210">
    <property type="entry name" value="GGTRANSPTASE"/>
</dbReference>
<dbReference type="PANTHER" id="PTHR11686">
    <property type="entry name" value="GAMMA GLUTAMYL TRANSPEPTIDASE"/>
    <property type="match status" value="1"/>
</dbReference>
<keyword evidence="4" id="KW-0812">Transmembrane</keyword>
<keyword evidence="1" id="KW-0800">Toxin</keyword>
<proteinExistence type="predicted"/>
<evidence type="ECO:0000256" key="3">
    <source>
        <dbReference type="PIRSR" id="PIRSR600101-2"/>
    </source>
</evidence>
<evidence type="ECO:0000256" key="1">
    <source>
        <dbReference type="ARBA" id="ARBA00084097"/>
    </source>
</evidence>